<comment type="caution">
    <text evidence="1">The sequence shown here is derived from an EMBL/GenBank/DDBJ whole genome shotgun (WGS) entry which is preliminary data.</text>
</comment>
<keyword evidence="2" id="KW-1185">Reference proteome</keyword>
<organism evidence="1 2">
    <name type="scientific">Skeletonema marinoi</name>
    <dbReference type="NCBI Taxonomy" id="267567"/>
    <lineage>
        <taxon>Eukaryota</taxon>
        <taxon>Sar</taxon>
        <taxon>Stramenopiles</taxon>
        <taxon>Ochrophyta</taxon>
        <taxon>Bacillariophyta</taxon>
        <taxon>Coscinodiscophyceae</taxon>
        <taxon>Thalassiosirophycidae</taxon>
        <taxon>Thalassiosirales</taxon>
        <taxon>Skeletonemataceae</taxon>
        <taxon>Skeletonema</taxon>
        <taxon>Skeletonema marinoi-dohrnii complex</taxon>
    </lineage>
</organism>
<evidence type="ECO:0000313" key="2">
    <source>
        <dbReference type="Proteomes" id="UP001224775"/>
    </source>
</evidence>
<accession>A0AAD8YIZ9</accession>
<evidence type="ECO:0000313" key="1">
    <source>
        <dbReference type="EMBL" id="KAK1745925.1"/>
    </source>
</evidence>
<reference evidence="1" key="1">
    <citation type="submission" date="2023-06" db="EMBL/GenBank/DDBJ databases">
        <title>Survivors Of The Sea: Transcriptome response of Skeletonema marinoi to long-term dormancy.</title>
        <authorList>
            <person name="Pinder M.I.M."/>
            <person name="Kourtchenko O."/>
            <person name="Robertson E.K."/>
            <person name="Larsson T."/>
            <person name="Maumus F."/>
            <person name="Osuna-Cruz C.M."/>
            <person name="Vancaester E."/>
            <person name="Stenow R."/>
            <person name="Vandepoele K."/>
            <person name="Ploug H."/>
            <person name="Bruchert V."/>
            <person name="Godhe A."/>
            <person name="Topel M."/>
        </authorList>
    </citation>
    <scope>NUCLEOTIDE SEQUENCE</scope>
    <source>
        <strain evidence="1">R05AC</strain>
    </source>
</reference>
<dbReference type="InterPro" id="IPR016035">
    <property type="entry name" value="Acyl_Trfase/lysoPLipase"/>
</dbReference>
<proteinExistence type="predicted"/>
<dbReference type="Proteomes" id="UP001224775">
    <property type="component" value="Unassembled WGS sequence"/>
</dbReference>
<gene>
    <name evidence="1" type="ORF">QTG54_003849</name>
</gene>
<sequence>MMQNNDIGLAMAGGSLRAASSCMGILRGLQQKRVVNDAGETIPAMDKVKYNSGISGGSIPAILYSYAQVPVDELLDTGRVIDPSKITREDLDEMPKSSMGFCLSEQSNQRWKIIKFGLSTKFNFFRLNSFWNAAVYKKFLSKYEVPKNKYIGPNEEELDAILAANKDLKKSHFLILRSDVKTIPLILFSMHGRIRDKNEYMNKYTDIMTEVWDQYHMQKIQPLVYPSMTTKHPEKRSLMSDVVLSVRDRIGGAIFPFQGVDTRYYGKVKFGEETAEFPLESKTPWDWGSEGSWLGKKAFGASRLSVEFLAGMSTNFPGSSGSGLPAEFTAKRKIGMNNCPDMTLRFADGGSNDLMGILPLVQRNVKNIISIYNFNQNPPYADFTTTYADIYKASSGCKDLKDPNFNYHFTEWLKLMNPRLTCLFGYFGIKKINVANILNHVFWDPDQDVLKELMVKFNTLYENGQPLIAELKDLEVIDNPFWGVKAEQTQKINLTLIYYNMPKKFSEQIPLEVSGGIDEDGMFLNPEFRSVPHLCPDGANALFYSRAQINLMGHLGSWMVDQAWDGLISKDGKVVFEGFGKIFK</sequence>
<evidence type="ECO:0008006" key="3">
    <source>
        <dbReference type="Google" id="ProtNLM"/>
    </source>
</evidence>
<dbReference type="SUPFAM" id="SSF52151">
    <property type="entry name" value="FabD/lysophospholipase-like"/>
    <property type="match status" value="1"/>
</dbReference>
<protein>
    <recommendedName>
        <fullName evidence="3">PNPLA domain-containing protein</fullName>
    </recommendedName>
</protein>
<dbReference type="AlphaFoldDB" id="A0AAD8YIZ9"/>
<dbReference type="EMBL" id="JATAAI010000005">
    <property type="protein sequence ID" value="KAK1745925.1"/>
    <property type="molecule type" value="Genomic_DNA"/>
</dbReference>
<name>A0AAD8YIZ9_9STRA</name>
<dbReference type="Gene3D" id="3.40.1090.10">
    <property type="entry name" value="Cytosolic phospholipase A2 catalytic domain"/>
    <property type="match status" value="1"/>
</dbReference>